<feature type="domain" description="Thioredoxin" evidence="2">
    <location>
        <begin position="121"/>
        <end position="265"/>
    </location>
</feature>
<feature type="domain" description="Thioredoxin" evidence="2">
    <location>
        <begin position="266"/>
        <end position="367"/>
    </location>
</feature>
<feature type="domain" description="Thioredoxin" evidence="2">
    <location>
        <begin position="368"/>
        <end position="493"/>
    </location>
</feature>
<dbReference type="InterPro" id="IPR017937">
    <property type="entry name" value="Thioredoxin_CS"/>
</dbReference>
<dbReference type="InterPro" id="IPR013766">
    <property type="entry name" value="Thioredoxin_domain"/>
</dbReference>
<keyword evidence="4" id="KW-1185">Reference proteome</keyword>
<dbReference type="PANTHER" id="PTHR45672">
    <property type="entry name" value="PROTEIN DISULFIDE-ISOMERASE C17H9.14C-RELATED"/>
    <property type="match status" value="1"/>
</dbReference>
<dbReference type="Proteomes" id="UP001174909">
    <property type="component" value="Unassembled WGS sequence"/>
</dbReference>
<evidence type="ECO:0000313" key="3">
    <source>
        <dbReference type="EMBL" id="CAI8030935.1"/>
    </source>
</evidence>
<comment type="caution">
    <text evidence="3">The sequence shown here is derived from an EMBL/GenBank/DDBJ whole genome shotgun (WGS) entry which is preliminary data.</text>
</comment>
<dbReference type="PRINTS" id="PR00421">
    <property type="entry name" value="THIOREDOXIN"/>
</dbReference>
<dbReference type="PROSITE" id="PS51352">
    <property type="entry name" value="THIOREDOXIN_2"/>
    <property type="match status" value="3"/>
</dbReference>
<proteinExistence type="inferred from homology"/>
<name>A0AA35SIY2_GEOBA</name>
<dbReference type="InterPro" id="IPR051063">
    <property type="entry name" value="PDI"/>
</dbReference>
<dbReference type="InterPro" id="IPR036249">
    <property type="entry name" value="Thioredoxin-like_sf"/>
</dbReference>
<dbReference type="SUPFAM" id="SSF52833">
    <property type="entry name" value="Thioredoxin-like"/>
    <property type="match status" value="4"/>
</dbReference>
<accession>A0AA35SIY2</accession>
<reference evidence="3" key="1">
    <citation type="submission" date="2023-03" db="EMBL/GenBank/DDBJ databases">
        <authorList>
            <person name="Steffen K."/>
            <person name="Cardenas P."/>
        </authorList>
    </citation>
    <scope>NUCLEOTIDE SEQUENCE</scope>
</reference>
<evidence type="ECO:0000256" key="1">
    <source>
        <dbReference type="ARBA" id="ARBA00006347"/>
    </source>
</evidence>
<dbReference type="EMBL" id="CASHTH010002507">
    <property type="protein sequence ID" value="CAI8030935.1"/>
    <property type="molecule type" value="Genomic_DNA"/>
</dbReference>
<evidence type="ECO:0000259" key="2">
    <source>
        <dbReference type="PROSITE" id="PS51352"/>
    </source>
</evidence>
<dbReference type="AlphaFoldDB" id="A0AA35SIY2"/>
<dbReference type="GO" id="GO:0006457">
    <property type="term" value="P:protein folding"/>
    <property type="evidence" value="ECO:0007669"/>
    <property type="project" value="TreeGrafter"/>
</dbReference>
<dbReference type="CDD" id="cd02997">
    <property type="entry name" value="PDI_a_PDIR"/>
    <property type="match status" value="3"/>
</dbReference>
<evidence type="ECO:0000313" key="4">
    <source>
        <dbReference type="Proteomes" id="UP001174909"/>
    </source>
</evidence>
<sequence length="498" mass="56410">MSPTLDSPLLYCFWDHSQEREYCQRLQSLKKVLKTRTNVLVLFANGEKNAESILPLFDKVAHEVRGQGTLLFVDCKTKDGKKLCRNLKVSPAMYELKHYKDGVFHKDYDRLLQEKSMVSFMQNPAAEPPWSEDPTSEDVRHIEGPSDFEKLLRKEKKPVLTMFYAPWCGHCKRLKPEFAEAATELKREAVLAGMDVDTPDAYGVRQALNITGFPTLIYFQNGAKIHDYAGGRDKAGIIEWMRNPRPADEMPPPPDAEPAWSETESDVVHLTTDTFDQFIADNPSVLVMFYAPWCGHCKAMKPEYAEAAATLKGDAVSGVLAAIDATAETALGERYGVKGYPSIKYFGGGQLRYDYGYGRTKDDLVEFMMEPKAPPPPEKDWTEIESEIAHLTEEDFKPFLKKKKHALVMFYAPWCGHCKAAKPEYTSAAEQFADDKKVSFAAVDCTLYQSLCTLHQVTGFPTFKYFNFGKKDFRYNGGRTEPDFVEFMSNPTSARDEL</sequence>
<comment type="similarity">
    <text evidence="1">Belongs to the protein disulfide isomerase family.</text>
</comment>
<dbReference type="Gene3D" id="3.40.30.10">
    <property type="entry name" value="Glutaredoxin"/>
    <property type="match status" value="4"/>
</dbReference>
<dbReference type="Pfam" id="PF00085">
    <property type="entry name" value="Thioredoxin"/>
    <property type="match status" value="3"/>
</dbReference>
<dbReference type="PANTHER" id="PTHR45672:SF2">
    <property type="entry name" value="PROTEIN DISULFIDE-ISOMERASE A5"/>
    <property type="match status" value="1"/>
</dbReference>
<dbReference type="GO" id="GO:0003756">
    <property type="term" value="F:protein disulfide isomerase activity"/>
    <property type="evidence" value="ECO:0007669"/>
    <property type="project" value="InterPro"/>
</dbReference>
<organism evidence="3 4">
    <name type="scientific">Geodia barretti</name>
    <name type="common">Barrett's horny sponge</name>
    <dbReference type="NCBI Taxonomy" id="519541"/>
    <lineage>
        <taxon>Eukaryota</taxon>
        <taxon>Metazoa</taxon>
        <taxon>Porifera</taxon>
        <taxon>Demospongiae</taxon>
        <taxon>Heteroscleromorpha</taxon>
        <taxon>Tetractinellida</taxon>
        <taxon>Astrophorina</taxon>
        <taxon>Geodiidae</taxon>
        <taxon>Geodia</taxon>
    </lineage>
</organism>
<protein>
    <submittedName>
        <fullName evidence="3">Protein disulfide-isomerase A5</fullName>
    </submittedName>
</protein>
<dbReference type="InterPro" id="IPR046374">
    <property type="entry name" value="PDI_a_PDIR"/>
</dbReference>
<gene>
    <name evidence="3" type="ORF">GBAR_LOCUS17559</name>
</gene>
<dbReference type="PROSITE" id="PS00194">
    <property type="entry name" value="THIOREDOXIN_1"/>
    <property type="match status" value="2"/>
</dbReference>
<dbReference type="GO" id="GO:0005783">
    <property type="term" value="C:endoplasmic reticulum"/>
    <property type="evidence" value="ECO:0007669"/>
    <property type="project" value="TreeGrafter"/>
</dbReference>